<keyword evidence="3" id="KW-1185">Reference proteome</keyword>
<feature type="compositionally biased region" description="Basic residues" evidence="1">
    <location>
        <begin position="65"/>
        <end position="79"/>
    </location>
</feature>
<accession>A0A8H6HB93</accession>
<evidence type="ECO:0000256" key="1">
    <source>
        <dbReference type="SAM" id="MobiDB-lite"/>
    </source>
</evidence>
<protein>
    <submittedName>
        <fullName evidence="2">Uncharacterized protein</fullName>
    </submittedName>
</protein>
<dbReference type="Proteomes" id="UP000521943">
    <property type="component" value="Unassembled WGS sequence"/>
</dbReference>
<evidence type="ECO:0000313" key="2">
    <source>
        <dbReference type="EMBL" id="KAF6742947.1"/>
    </source>
</evidence>
<reference evidence="2 3" key="1">
    <citation type="submission" date="2020-07" db="EMBL/GenBank/DDBJ databases">
        <title>Comparative genomics of pyrophilous fungi reveals a link between fire events and developmental genes.</title>
        <authorList>
            <consortium name="DOE Joint Genome Institute"/>
            <person name="Steindorff A.S."/>
            <person name="Carver A."/>
            <person name="Calhoun S."/>
            <person name="Stillman K."/>
            <person name="Liu H."/>
            <person name="Lipzen A."/>
            <person name="Pangilinan J."/>
            <person name="Labutti K."/>
            <person name="Bruns T.D."/>
            <person name="Grigoriev I.V."/>
        </authorList>
    </citation>
    <scope>NUCLEOTIDE SEQUENCE [LARGE SCALE GENOMIC DNA]</scope>
    <source>
        <strain evidence="2 3">CBS 144469</strain>
    </source>
</reference>
<dbReference type="EMBL" id="JACGCI010000162">
    <property type="protein sequence ID" value="KAF6742947.1"/>
    <property type="molecule type" value="Genomic_DNA"/>
</dbReference>
<gene>
    <name evidence="2" type="ORF">DFP72DRAFT_859695</name>
</gene>
<feature type="region of interest" description="Disordered" evidence="1">
    <location>
        <begin position="63"/>
        <end position="84"/>
    </location>
</feature>
<proteinExistence type="predicted"/>
<sequence>MLALGDVEVVGCSSMSVSAGWIDRARRYSRVCTGEVGQSVGIWALVVLCLRLVPYPRVKAEGMRQSRKLRSSRKKVEGRRRRDDRDEPVSFVVAGIKSPVGPRRGPCFSTTSTGCAVTSKTAEDWRQYADRPCSKATKARNLAVHARNASRISECLRVCIRFSETLRIGLLFGTPEFTAATQAPIAAIALATRNRKHGQLDTDGGGFGLWGYGP</sequence>
<comment type="caution">
    <text evidence="2">The sequence shown here is derived from an EMBL/GenBank/DDBJ whole genome shotgun (WGS) entry which is preliminary data.</text>
</comment>
<evidence type="ECO:0000313" key="3">
    <source>
        <dbReference type="Proteomes" id="UP000521943"/>
    </source>
</evidence>
<name>A0A8H6HB93_9AGAR</name>
<dbReference type="AlphaFoldDB" id="A0A8H6HB93"/>
<organism evidence="2 3">
    <name type="scientific">Ephemerocybe angulata</name>
    <dbReference type="NCBI Taxonomy" id="980116"/>
    <lineage>
        <taxon>Eukaryota</taxon>
        <taxon>Fungi</taxon>
        <taxon>Dikarya</taxon>
        <taxon>Basidiomycota</taxon>
        <taxon>Agaricomycotina</taxon>
        <taxon>Agaricomycetes</taxon>
        <taxon>Agaricomycetidae</taxon>
        <taxon>Agaricales</taxon>
        <taxon>Agaricineae</taxon>
        <taxon>Psathyrellaceae</taxon>
        <taxon>Ephemerocybe</taxon>
    </lineage>
</organism>